<dbReference type="GO" id="GO:0016788">
    <property type="term" value="F:hydrolase activity, acting on ester bonds"/>
    <property type="evidence" value="ECO:0007669"/>
    <property type="project" value="InterPro"/>
</dbReference>
<dbReference type="EMBL" id="QHKM01000001">
    <property type="protein sequence ID" value="RAK70236.1"/>
    <property type="molecule type" value="Genomic_DNA"/>
</dbReference>
<keyword evidence="3" id="KW-0255">Endonuclease</keyword>
<evidence type="ECO:0000256" key="4">
    <source>
        <dbReference type="ARBA" id="ARBA00022801"/>
    </source>
</evidence>
<dbReference type="SUPFAM" id="SSF48537">
    <property type="entry name" value="Phospholipase C/P1 nuclease"/>
    <property type="match status" value="1"/>
</dbReference>
<dbReference type="Proteomes" id="UP000248553">
    <property type="component" value="Unassembled WGS sequence"/>
</dbReference>
<name>A0A328BW12_9BACT</name>
<dbReference type="GO" id="GO:0003676">
    <property type="term" value="F:nucleic acid binding"/>
    <property type="evidence" value="ECO:0007669"/>
    <property type="project" value="InterPro"/>
</dbReference>
<evidence type="ECO:0000256" key="2">
    <source>
        <dbReference type="ARBA" id="ARBA00022723"/>
    </source>
</evidence>
<dbReference type="Gene3D" id="1.10.575.10">
    <property type="entry name" value="P1 Nuclease"/>
    <property type="match status" value="1"/>
</dbReference>
<sequence length="273" mass="30603">MRSLSRLLRRAPRTAAPLIAAALLLLSPLDVAAWGREGHRTIALIAQKHLSNKAAAQVKELLGDKSIADVASWADEVRNQPEYKGTGAWHFVNLPLGYGFGEFTQQLKAKTEANAYQALNDNLRLLADKQQPREKRLDALKFVVHLVGDIHEPMHVSRAEDKGGNDIQLQFQGEGTNLHRMWDSGLIHAQGLSDDKMAAEYDHPDRQLAAVWAKEPVEQWLFESYLVSTKQYAEAPNGTTLDAEYYKKHIDEVRVRLQQGGIRLAEVLNEALK</sequence>
<evidence type="ECO:0000256" key="5">
    <source>
        <dbReference type="ARBA" id="ARBA00023157"/>
    </source>
</evidence>
<dbReference type="GO" id="GO:0046872">
    <property type="term" value="F:metal ion binding"/>
    <property type="evidence" value="ECO:0007669"/>
    <property type="project" value="UniProtKB-KW"/>
</dbReference>
<keyword evidence="8" id="KW-1185">Reference proteome</keyword>
<evidence type="ECO:0000313" key="7">
    <source>
        <dbReference type="EMBL" id="RAK70236.1"/>
    </source>
</evidence>
<dbReference type="GO" id="GO:0006308">
    <property type="term" value="P:DNA catabolic process"/>
    <property type="evidence" value="ECO:0007669"/>
    <property type="project" value="InterPro"/>
</dbReference>
<comment type="caution">
    <text evidence="7">The sequence shown here is derived from an EMBL/GenBank/DDBJ whole genome shotgun (WGS) entry which is preliminary data.</text>
</comment>
<evidence type="ECO:0000313" key="8">
    <source>
        <dbReference type="Proteomes" id="UP000248553"/>
    </source>
</evidence>
<accession>A0A328BW12</accession>
<gene>
    <name evidence="7" type="ORF">DLM85_05150</name>
</gene>
<reference evidence="8" key="1">
    <citation type="submission" date="2018-05" db="EMBL/GenBank/DDBJ databases">
        <authorList>
            <person name="Nie L."/>
        </authorList>
    </citation>
    <scope>NUCLEOTIDE SEQUENCE [LARGE SCALE GENOMIC DNA]</scope>
    <source>
        <strain evidence="8">NL</strain>
    </source>
</reference>
<keyword evidence="1" id="KW-0540">Nuclease</keyword>
<dbReference type="InterPro" id="IPR008947">
    <property type="entry name" value="PLipase_C/P1_nuclease_dom_sf"/>
</dbReference>
<proteinExistence type="predicted"/>
<protein>
    <submittedName>
        <fullName evidence="7">S1/P1 Nuclease</fullName>
    </submittedName>
</protein>
<keyword evidence="4" id="KW-0378">Hydrolase</keyword>
<dbReference type="OrthoDB" id="267579at2"/>
<dbReference type="RefSeq" id="WP_111476970.1">
    <property type="nucleotide sequence ID" value="NZ_QHKM01000001.1"/>
</dbReference>
<evidence type="ECO:0000256" key="1">
    <source>
        <dbReference type="ARBA" id="ARBA00022722"/>
    </source>
</evidence>
<dbReference type="PANTHER" id="PTHR33146">
    <property type="entry name" value="ENDONUCLEASE 4"/>
    <property type="match status" value="1"/>
</dbReference>
<evidence type="ECO:0000256" key="6">
    <source>
        <dbReference type="ARBA" id="ARBA00023180"/>
    </source>
</evidence>
<dbReference type="AlphaFoldDB" id="A0A328BW12"/>
<keyword evidence="6" id="KW-0325">Glycoprotein</keyword>
<organism evidence="7 8">
    <name type="scientific">Hymenobacter edaphi</name>
    <dbReference type="NCBI Taxonomy" id="2211146"/>
    <lineage>
        <taxon>Bacteria</taxon>
        <taxon>Pseudomonadati</taxon>
        <taxon>Bacteroidota</taxon>
        <taxon>Cytophagia</taxon>
        <taxon>Cytophagales</taxon>
        <taxon>Hymenobacteraceae</taxon>
        <taxon>Hymenobacter</taxon>
    </lineage>
</organism>
<dbReference type="CDD" id="cd11010">
    <property type="entry name" value="S1-P1_nuclease"/>
    <property type="match status" value="1"/>
</dbReference>
<dbReference type="InterPro" id="IPR003154">
    <property type="entry name" value="S1/P1nuclease"/>
</dbReference>
<dbReference type="PANTHER" id="PTHR33146:SF26">
    <property type="entry name" value="ENDONUCLEASE 4"/>
    <property type="match status" value="1"/>
</dbReference>
<dbReference type="Pfam" id="PF02265">
    <property type="entry name" value="S1-P1_nuclease"/>
    <property type="match status" value="1"/>
</dbReference>
<evidence type="ECO:0000256" key="3">
    <source>
        <dbReference type="ARBA" id="ARBA00022759"/>
    </source>
</evidence>
<keyword evidence="5" id="KW-1015">Disulfide bond</keyword>
<keyword evidence="2" id="KW-0479">Metal-binding</keyword>
<dbReference type="GO" id="GO:0004519">
    <property type="term" value="F:endonuclease activity"/>
    <property type="evidence" value="ECO:0007669"/>
    <property type="project" value="UniProtKB-KW"/>
</dbReference>